<evidence type="ECO:0000259" key="2">
    <source>
        <dbReference type="PROSITE" id="PS50053"/>
    </source>
</evidence>
<evidence type="ECO:0000313" key="3">
    <source>
        <dbReference type="EnsemblPlants" id="Kaladp0081s0305.1.v1.1"/>
    </source>
</evidence>
<dbReference type="GO" id="GO:0000398">
    <property type="term" value="P:mRNA splicing, via spliceosome"/>
    <property type="evidence" value="ECO:0007669"/>
    <property type="project" value="InterPro"/>
</dbReference>
<feature type="region of interest" description="Disordered" evidence="1">
    <location>
        <begin position="208"/>
        <end position="229"/>
    </location>
</feature>
<dbReference type="Gramene" id="Kaladp0081s0305.1.v1.1">
    <property type="protein sequence ID" value="Kaladp0081s0305.1.v1.1"/>
    <property type="gene ID" value="Kaladp0081s0305.v1.1"/>
</dbReference>
<dbReference type="SUPFAM" id="SSF54236">
    <property type="entry name" value="Ubiquitin-like"/>
    <property type="match status" value="1"/>
</dbReference>
<dbReference type="InterPro" id="IPR040610">
    <property type="entry name" value="SNRNP25_ubiquitin"/>
</dbReference>
<dbReference type="PANTHER" id="PTHR14942:SF9">
    <property type="entry name" value="OS02G0188500 PROTEIN"/>
    <property type="match status" value="1"/>
</dbReference>
<evidence type="ECO:0000313" key="4">
    <source>
        <dbReference type="Proteomes" id="UP000594263"/>
    </source>
</evidence>
<dbReference type="AlphaFoldDB" id="A0A7N0UTE1"/>
<dbReference type="PANTHER" id="PTHR14942">
    <property type="entry name" value="U11/U12 SMALL NUCLEAR RIBONUCLEOPROTEIN 25 KDA PROTEIN"/>
    <property type="match status" value="1"/>
</dbReference>
<dbReference type="PROSITE" id="PS50053">
    <property type="entry name" value="UBIQUITIN_2"/>
    <property type="match status" value="1"/>
</dbReference>
<dbReference type="InterPro" id="IPR039690">
    <property type="entry name" value="SNRNP25"/>
</dbReference>
<organism evidence="3 4">
    <name type="scientific">Kalanchoe fedtschenkoi</name>
    <name type="common">Lavender scallops</name>
    <name type="synonym">South American air plant</name>
    <dbReference type="NCBI Taxonomy" id="63787"/>
    <lineage>
        <taxon>Eukaryota</taxon>
        <taxon>Viridiplantae</taxon>
        <taxon>Streptophyta</taxon>
        <taxon>Embryophyta</taxon>
        <taxon>Tracheophyta</taxon>
        <taxon>Spermatophyta</taxon>
        <taxon>Magnoliopsida</taxon>
        <taxon>eudicotyledons</taxon>
        <taxon>Gunneridae</taxon>
        <taxon>Pentapetalae</taxon>
        <taxon>Saxifragales</taxon>
        <taxon>Crassulaceae</taxon>
        <taxon>Kalanchoe</taxon>
    </lineage>
</organism>
<dbReference type="SMART" id="SM00213">
    <property type="entry name" value="UBQ"/>
    <property type="match status" value="1"/>
</dbReference>
<feature type="domain" description="Ubiquitin-like" evidence="2">
    <location>
        <begin position="50"/>
        <end position="140"/>
    </location>
</feature>
<dbReference type="Proteomes" id="UP000594263">
    <property type="component" value="Unplaced"/>
</dbReference>
<dbReference type="EnsemblPlants" id="Kaladp0081s0305.1.v1.1">
    <property type="protein sequence ID" value="Kaladp0081s0305.1.v1.1"/>
    <property type="gene ID" value="Kaladp0081s0305.v1.1"/>
</dbReference>
<sequence length="251" mass="28014">MLYVEDVGWASLDYLGCRPPKQCAASSLVADGIVARRRSFSYSKLRQEPLSLTVLKLDASSFQIEVRNGATVGELKAAVQNYFSVYVPGLGSGKVSWPHVWGQFCLSYDGRKLLDEKAYLRDFGIKDGDQLQFVRHASRGGSAVIKPRSSQKQASVTSGRHPRIMTKGNNDTREDKLESKLDKLNNNQQQQDDNDDNDHGDDTHFLAEEENETARRSTAVAVAAQGGGPSETICRKFRKIFRLYTARKKKP</sequence>
<reference evidence="3" key="1">
    <citation type="submission" date="2021-01" db="UniProtKB">
        <authorList>
            <consortium name="EnsemblPlants"/>
        </authorList>
    </citation>
    <scope>IDENTIFICATION</scope>
</reference>
<feature type="compositionally biased region" description="Polar residues" evidence="1">
    <location>
        <begin position="148"/>
        <end position="158"/>
    </location>
</feature>
<evidence type="ECO:0000256" key="1">
    <source>
        <dbReference type="SAM" id="MobiDB-lite"/>
    </source>
</evidence>
<protein>
    <recommendedName>
        <fullName evidence="2">Ubiquitin-like domain-containing protein</fullName>
    </recommendedName>
</protein>
<accession>A0A7N0UTE1</accession>
<name>A0A7N0UTE1_KALFE</name>
<dbReference type="CDD" id="cd17058">
    <property type="entry name" value="Ubl_SNRNP25"/>
    <property type="match status" value="1"/>
</dbReference>
<dbReference type="InterPro" id="IPR029071">
    <property type="entry name" value="Ubiquitin-like_domsf"/>
</dbReference>
<feature type="region of interest" description="Disordered" evidence="1">
    <location>
        <begin position="140"/>
        <end position="176"/>
    </location>
</feature>
<keyword evidence="4" id="KW-1185">Reference proteome</keyword>
<dbReference type="Gene3D" id="3.10.20.90">
    <property type="entry name" value="Phosphatidylinositol 3-kinase Catalytic Subunit, Chain A, domain 1"/>
    <property type="match status" value="1"/>
</dbReference>
<dbReference type="InterPro" id="IPR000626">
    <property type="entry name" value="Ubiquitin-like_dom"/>
</dbReference>
<proteinExistence type="predicted"/>
<dbReference type="Pfam" id="PF18036">
    <property type="entry name" value="Ubiquitin_4"/>
    <property type="match status" value="1"/>
</dbReference>